<dbReference type="CDD" id="cd16962">
    <property type="entry name" value="RuvC"/>
    <property type="match status" value="1"/>
</dbReference>
<evidence type="ECO:0000256" key="6">
    <source>
        <dbReference type="ARBA" id="ARBA00022763"/>
    </source>
</evidence>
<evidence type="ECO:0000256" key="5">
    <source>
        <dbReference type="ARBA" id="ARBA00022759"/>
    </source>
</evidence>
<evidence type="ECO:0000256" key="8">
    <source>
        <dbReference type="ARBA" id="ARBA00022842"/>
    </source>
</evidence>
<dbReference type="GO" id="GO:0006310">
    <property type="term" value="P:DNA recombination"/>
    <property type="evidence" value="ECO:0007669"/>
    <property type="project" value="UniProtKB-UniRule"/>
</dbReference>
<feature type="binding site" evidence="13">
    <location>
        <position position="66"/>
    </location>
    <ligand>
        <name>Mg(2+)</name>
        <dbReference type="ChEBI" id="CHEBI:18420"/>
        <label>2</label>
    </ligand>
</feature>
<evidence type="ECO:0000313" key="16">
    <source>
        <dbReference type="Proteomes" id="UP000636949"/>
    </source>
</evidence>
<dbReference type="Proteomes" id="UP000636949">
    <property type="component" value="Unassembled WGS sequence"/>
</dbReference>
<reference evidence="15" key="2">
    <citation type="submission" date="2020-09" db="EMBL/GenBank/DDBJ databases">
        <authorList>
            <person name="Sun Q."/>
            <person name="Zhou Y."/>
        </authorList>
    </citation>
    <scope>NUCLEOTIDE SEQUENCE</scope>
    <source>
        <strain evidence="15">CGMCC 1.15758</strain>
    </source>
</reference>
<feature type="active site" evidence="13">
    <location>
        <position position="138"/>
    </location>
</feature>
<comment type="subunit">
    <text evidence="13">Homodimer which binds Holliday junction (HJ) DNA. The HJ becomes 2-fold symmetrical on binding to RuvC with unstacked arms; it has a different conformation from HJ DNA in complex with RuvA. In the full resolvosome a probable DNA-RuvA(4)-RuvB(12)-RuvC(2) complex forms which resolves the HJ.</text>
</comment>
<dbReference type="InterPro" id="IPR002176">
    <property type="entry name" value="X-over_junc_endoDNase_RuvC"/>
</dbReference>
<dbReference type="PROSITE" id="PS01321">
    <property type="entry name" value="RUVC"/>
    <property type="match status" value="1"/>
</dbReference>
<dbReference type="GO" id="GO:0005737">
    <property type="term" value="C:cytoplasm"/>
    <property type="evidence" value="ECO:0007669"/>
    <property type="project" value="UniProtKB-SubCell"/>
</dbReference>
<organism evidence="15 16">
    <name type="scientific">Cysteiniphilum litorale</name>
    <dbReference type="NCBI Taxonomy" id="2056700"/>
    <lineage>
        <taxon>Bacteria</taxon>
        <taxon>Pseudomonadati</taxon>
        <taxon>Pseudomonadota</taxon>
        <taxon>Gammaproteobacteria</taxon>
        <taxon>Thiotrichales</taxon>
        <taxon>Fastidiosibacteraceae</taxon>
        <taxon>Cysteiniphilum</taxon>
    </lineage>
</organism>
<dbReference type="OrthoDB" id="9805499at2"/>
<keyword evidence="9 13" id="KW-0238">DNA-binding</keyword>
<keyword evidence="11 13" id="KW-0234">DNA repair</keyword>
<dbReference type="EC" id="3.1.21.10" evidence="13 14"/>
<keyword evidence="10 13" id="KW-0233">DNA recombination</keyword>
<dbReference type="InterPro" id="IPR012337">
    <property type="entry name" value="RNaseH-like_sf"/>
</dbReference>
<feature type="binding site" evidence="13">
    <location>
        <position position="138"/>
    </location>
    <ligand>
        <name>Mg(2+)</name>
        <dbReference type="ChEBI" id="CHEBI:18420"/>
        <label>1</label>
    </ligand>
</feature>
<keyword evidence="4 13" id="KW-0479">Metal-binding</keyword>
<dbReference type="GO" id="GO:0000287">
    <property type="term" value="F:magnesium ion binding"/>
    <property type="evidence" value="ECO:0007669"/>
    <property type="project" value="UniProtKB-UniRule"/>
</dbReference>
<sequence length="171" mass="18469">MIILGIDPGSRITGFGVIKVQAKECLYVTSGCIRITKEATAERLKQIQDGINDIVAAYQPTEAAIEQIFMFQNPGAALKLGQARGVAMCALANQNLTVNEYSAKQVKQAVVGNGNATKFQVQHMVQSFLQLSSKPQADAADALAIAICHFHSRNSLQFIPGANKIVRGRLR</sequence>
<dbReference type="InterPro" id="IPR036397">
    <property type="entry name" value="RNaseH_sf"/>
</dbReference>
<evidence type="ECO:0000256" key="7">
    <source>
        <dbReference type="ARBA" id="ARBA00022801"/>
    </source>
</evidence>
<keyword evidence="6 13" id="KW-0227">DNA damage</keyword>
<comment type="catalytic activity">
    <reaction evidence="12 13">
        <text>Endonucleolytic cleavage at a junction such as a reciprocal single-stranded crossover between two homologous DNA duplexes (Holliday junction).</text>
        <dbReference type="EC" id="3.1.21.10"/>
    </reaction>
</comment>
<dbReference type="GO" id="GO:0048476">
    <property type="term" value="C:Holliday junction resolvase complex"/>
    <property type="evidence" value="ECO:0007669"/>
    <property type="project" value="UniProtKB-UniRule"/>
</dbReference>
<reference evidence="15" key="1">
    <citation type="journal article" date="2014" name="Int. J. Syst. Evol. Microbiol.">
        <title>Complete genome sequence of Corynebacterium casei LMG S-19264T (=DSM 44701T), isolated from a smear-ripened cheese.</title>
        <authorList>
            <consortium name="US DOE Joint Genome Institute (JGI-PGF)"/>
            <person name="Walter F."/>
            <person name="Albersmeier A."/>
            <person name="Kalinowski J."/>
            <person name="Ruckert C."/>
        </authorList>
    </citation>
    <scope>NUCLEOTIDE SEQUENCE</scope>
    <source>
        <strain evidence="15">CGMCC 1.15758</strain>
    </source>
</reference>
<feature type="binding site" evidence="13">
    <location>
        <position position="7"/>
    </location>
    <ligand>
        <name>Mg(2+)</name>
        <dbReference type="ChEBI" id="CHEBI:18420"/>
        <label>1</label>
    </ligand>
</feature>
<evidence type="ECO:0000256" key="11">
    <source>
        <dbReference type="ARBA" id="ARBA00023204"/>
    </source>
</evidence>
<dbReference type="AlphaFoldDB" id="A0A8J2Z731"/>
<comment type="subcellular location">
    <subcellularLocation>
        <location evidence="13">Cytoplasm</location>
    </subcellularLocation>
</comment>
<proteinExistence type="inferred from homology"/>
<feature type="active site" evidence="13">
    <location>
        <position position="7"/>
    </location>
</feature>
<comment type="similarity">
    <text evidence="1 13">Belongs to the RuvC family.</text>
</comment>
<evidence type="ECO:0000256" key="14">
    <source>
        <dbReference type="NCBIfam" id="TIGR00228"/>
    </source>
</evidence>
<dbReference type="HAMAP" id="MF_00034">
    <property type="entry name" value="RuvC"/>
    <property type="match status" value="1"/>
</dbReference>
<keyword evidence="7 13" id="KW-0378">Hydrolase</keyword>
<dbReference type="GO" id="GO:0003677">
    <property type="term" value="F:DNA binding"/>
    <property type="evidence" value="ECO:0007669"/>
    <property type="project" value="UniProtKB-KW"/>
</dbReference>
<name>A0A8J2Z731_9GAMM</name>
<evidence type="ECO:0000256" key="1">
    <source>
        <dbReference type="ARBA" id="ARBA00009518"/>
    </source>
</evidence>
<dbReference type="FunFam" id="3.30.420.10:FF:000002">
    <property type="entry name" value="Crossover junction endodeoxyribonuclease RuvC"/>
    <property type="match status" value="1"/>
</dbReference>
<comment type="function">
    <text evidence="13">The RuvA-RuvB-RuvC complex processes Holliday junction (HJ) DNA during genetic recombination and DNA repair. Endonuclease that resolves HJ intermediates. Cleaves cruciform DNA by making single-stranded nicks across the HJ at symmetrical positions within the homologous arms, yielding a 5'-phosphate and a 3'-hydroxyl group; requires a central core of homology in the junction. The consensus cleavage sequence is 5'-(A/T)TT(C/G)-3'. Cleavage occurs on the 3'-side of the TT dinucleotide at the point of strand exchange. HJ branch migration catalyzed by RuvA-RuvB allows RuvC to scan DNA until it finds its consensus sequence, where it cleaves and resolves the cruciform DNA.</text>
</comment>
<dbReference type="Pfam" id="PF02075">
    <property type="entry name" value="RuvC"/>
    <property type="match status" value="1"/>
</dbReference>
<dbReference type="EMBL" id="BMJS01000054">
    <property type="protein sequence ID" value="GGG07568.1"/>
    <property type="molecule type" value="Genomic_DNA"/>
</dbReference>
<keyword evidence="16" id="KW-1185">Reference proteome</keyword>
<dbReference type="RefSeq" id="WP_117003966.1">
    <property type="nucleotide sequence ID" value="NZ_BMJS01000054.1"/>
</dbReference>
<evidence type="ECO:0000256" key="9">
    <source>
        <dbReference type="ARBA" id="ARBA00023125"/>
    </source>
</evidence>
<evidence type="ECO:0000256" key="12">
    <source>
        <dbReference type="ARBA" id="ARBA00029354"/>
    </source>
</evidence>
<keyword evidence="5 13" id="KW-0255">Endonuclease</keyword>
<evidence type="ECO:0000256" key="10">
    <source>
        <dbReference type="ARBA" id="ARBA00023172"/>
    </source>
</evidence>
<dbReference type="PRINTS" id="PR00696">
    <property type="entry name" value="RSOLVASERUVC"/>
</dbReference>
<evidence type="ECO:0000313" key="15">
    <source>
        <dbReference type="EMBL" id="GGG07568.1"/>
    </source>
</evidence>
<dbReference type="PANTHER" id="PTHR30194">
    <property type="entry name" value="CROSSOVER JUNCTION ENDODEOXYRIBONUCLEASE RUVC"/>
    <property type="match status" value="1"/>
</dbReference>
<keyword evidence="2 13" id="KW-0963">Cytoplasm</keyword>
<evidence type="ECO:0000256" key="3">
    <source>
        <dbReference type="ARBA" id="ARBA00022722"/>
    </source>
</evidence>
<evidence type="ECO:0000256" key="2">
    <source>
        <dbReference type="ARBA" id="ARBA00022490"/>
    </source>
</evidence>
<dbReference type="GO" id="GO:0006281">
    <property type="term" value="P:DNA repair"/>
    <property type="evidence" value="ECO:0007669"/>
    <property type="project" value="UniProtKB-UniRule"/>
</dbReference>
<dbReference type="PANTHER" id="PTHR30194:SF3">
    <property type="entry name" value="CROSSOVER JUNCTION ENDODEOXYRIBONUCLEASE RUVC"/>
    <property type="match status" value="1"/>
</dbReference>
<dbReference type="NCBIfam" id="TIGR00228">
    <property type="entry name" value="ruvC"/>
    <property type="match status" value="1"/>
</dbReference>
<keyword evidence="8 13" id="KW-0460">Magnesium</keyword>
<protein>
    <recommendedName>
        <fullName evidence="13 14">Crossover junction endodeoxyribonuclease RuvC</fullName>
        <ecNumber evidence="13 14">3.1.21.10</ecNumber>
    </recommendedName>
    <alternativeName>
        <fullName evidence="13">Holliday junction nuclease RuvC</fullName>
    </alternativeName>
    <alternativeName>
        <fullName evidence="13">Holliday junction resolvase RuvC</fullName>
    </alternativeName>
</protein>
<feature type="active site" evidence="13">
    <location>
        <position position="66"/>
    </location>
</feature>
<dbReference type="NCBIfam" id="NF000711">
    <property type="entry name" value="PRK00039.2-1"/>
    <property type="match status" value="1"/>
</dbReference>
<keyword evidence="3 13" id="KW-0540">Nuclease</keyword>
<dbReference type="SUPFAM" id="SSF53098">
    <property type="entry name" value="Ribonuclease H-like"/>
    <property type="match status" value="1"/>
</dbReference>
<dbReference type="GO" id="GO:0008821">
    <property type="term" value="F:crossover junction DNA endonuclease activity"/>
    <property type="evidence" value="ECO:0007669"/>
    <property type="project" value="UniProtKB-UniRule"/>
</dbReference>
<comment type="cofactor">
    <cofactor evidence="13">
        <name>Mg(2+)</name>
        <dbReference type="ChEBI" id="CHEBI:18420"/>
    </cofactor>
    <text evidence="13">Binds 2 Mg(2+) ion per subunit.</text>
</comment>
<gene>
    <name evidence="13 15" type="primary">ruvC</name>
    <name evidence="15" type="ORF">GCM10010995_26390</name>
</gene>
<accession>A0A8J2Z731</accession>
<dbReference type="Gene3D" id="3.30.420.10">
    <property type="entry name" value="Ribonuclease H-like superfamily/Ribonuclease H"/>
    <property type="match status" value="1"/>
</dbReference>
<dbReference type="InterPro" id="IPR020563">
    <property type="entry name" value="X-over_junc_endoDNase_Mg_BS"/>
</dbReference>
<evidence type="ECO:0000256" key="13">
    <source>
        <dbReference type="HAMAP-Rule" id="MF_00034"/>
    </source>
</evidence>
<evidence type="ECO:0000256" key="4">
    <source>
        <dbReference type="ARBA" id="ARBA00022723"/>
    </source>
</evidence>
<comment type="caution">
    <text evidence="15">The sequence shown here is derived from an EMBL/GenBank/DDBJ whole genome shotgun (WGS) entry which is preliminary data.</text>
</comment>